<keyword evidence="2" id="KW-0012">Acyltransferase</keyword>
<keyword evidence="7" id="KW-1185">Reference proteome</keyword>
<evidence type="ECO:0000256" key="2">
    <source>
        <dbReference type="ARBA" id="ARBA00023315"/>
    </source>
</evidence>
<dbReference type="AlphaFoldDB" id="B9T9C3"/>
<evidence type="ECO:0000259" key="5">
    <source>
        <dbReference type="Pfam" id="PF12551"/>
    </source>
</evidence>
<keyword evidence="1" id="KW-0808">Transferase</keyword>
<gene>
    <name evidence="6" type="ORF">RCOM_0426000</name>
</gene>
<dbReference type="Pfam" id="PF12551">
    <property type="entry name" value="PHBC_N"/>
    <property type="match status" value="1"/>
</dbReference>
<feature type="domain" description="Poly-beta-hydroxybutyrate polymerase N-terminal" evidence="4">
    <location>
        <begin position="233"/>
        <end position="401"/>
    </location>
</feature>
<evidence type="ECO:0000256" key="3">
    <source>
        <dbReference type="SAM" id="MobiDB-lite"/>
    </source>
</evidence>
<dbReference type="InterPro" id="IPR010941">
    <property type="entry name" value="PhaC_N"/>
</dbReference>
<dbReference type="InParanoid" id="B9T9C3"/>
<evidence type="ECO:0000313" key="6">
    <source>
        <dbReference type="EMBL" id="EEF27538.1"/>
    </source>
</evidence>
<dbReference type="EMBL" id="EQ975340">
    <property type="protein sequence ID" value="EEF27538.1"/>
    <property type="molecule type" value="Genomic_DNA"/>
</dbReference>
<proteinExistence type="predicted"/>
<dbReference type="InterPro" id="IPR051321">
    <property type="entry name" value="PHA/PHB_synthase"/>
</dbReference>
<dbReference type="Pfam" id="PF07167">
    <property type="entry name" value="PhaC_N"/>
    <property type="match status" value="1"/>
</dbReference>
<protein>
    <recommendedName>
        <fullName evidence="8">Poly-beta-hydroxybutyrate polymerase N-terminal domain-containing protein</fullName>
    </recommendedName>
</protein>
<dbReference type="STRING" id="3988.B9T9C3"/>
<name>B9T9C3_RICCO</name>
<dbReference type="GO" id="GO:0016746">
    <property type="term" value="F:acyltransferase activity"/>
    <property type="evidence" value="ECO:0007669"/>
    <property type="project" value="UniProtKB-KW"/>
</dbReference>
<dbReference type="PANTHER" id="PTHR36837:SF5">
    <property type="entry name" value="POLY-3-HYDROXYBUTYRATE SYNTHASE"/>
    <property type="match status" value="1"/>
</dbReference>
<sequence length="461" mass="50857">MAQSVHAMTRFPGAHGQTRSFHATPFDTTAGTAALSAGYGRVRATPAHPGPGPRRRRWRGYGWRAALHVRSRSARIAGYHQCPCAHAGQQLWRLRGLRHRHRCRAPAGLSDRQTLPGLPAAARAAAGAPALMNGPENREPLAVAGLQEAAIPVAPTVRLDRQIHAALARASGSLSLVSGLLAVTDWAAHLAVSPGKRLELLCLALQQANHLLHYISRSSSSDPDSPSMLPVADRRFSNPDWQRWPFNLWHQSFLLAEQWWAAATRDVWGVEKHHADLVAFAARQCLDVFSPSNQLLTNPEVLRITMEQRGANLLMGMQNCMNDMIGLLLEKPASTARTFMPGRDVAVSPGKVVLRNRIMELIRYAPATETVYPEPLLLIPAWIMKYYILDLSPANSLIRYLVEKGHTVFCVSWKNPAPADRDLSMDDYLDSGFHAALDAVNSACPDRKPPWRATGTSGWRR</sequence>
<feature type="domain" description="Poly-beta-hydroxybutyrate polymerase N-terminal" evidence="5">
    <location>
        <begin position="155"/>
        <end position="196"/>
    </location>
</feature>
<organism evidence="6 7">
    <name type="scientific">Ricinus communis</name>
    <name type="common">Castor bean</name>
    <dbReference type="NCBI Taxonomy" id="3988"/>
    <lineage>
        <taxon>Eukaryota</taxon>
        <taxon>Viridiplantae</taxon>
        <taxon>Streptophyta</taxon>
        <taxon>Embryophyta</taxon>
        <taxon>Tracheophyta</taxon>
        <taxon>Spermatophyta</taxon>
        <taxon>Magnoliopsida</taxon>
        <taxon>eudicotyledons</taxon>
        <taxon>Gunneridae</taxon>
        <taxon>Pentapetalae</taxon>
        <taxon>rosids</taxon>
        <taxon>fabids</taxon>
        <taxon>Malpighiales</taxon>
        <taxon>Euphorbiaceae</taxon>
        <taxon>Acalyphoideae</taxon>
        <taxon>Acalypheae</taxon>
        <taxon>Ricinus</taxon>
    </lineage>
</organism>
<reference evidence="7" key="1">
    <citation type="journal article" date="2010" name="Nat. Biotechnol.">
        <title>Draft genome sequence of the oilseed species Ricinus communis.</title>
        <authorList>
            <person name="Chan A.P."/>
            <person name="Crabtree J."/>
            <person name="Zhao Q."/>
            <person name="Lorenzi H."/>
            <person name="Orvis J."/>
            <person name="Puiu D."/>
            <person name="Melake-Berhan A."/>
            <person name="Jones K.M."/>
            <person name="Redman J."/>
            <person name="Chen G."/>
            <person name="Cahoon E.B."/>
            <person name="Gedil M."/>
            <person name="Stanke M."/>
            <person name="Haas B.J."/>
            <person name="Wortman J.R."/>
            <person name="Fraser-Liggett C.M."/>
            <person name="Ravel J."/>
            <person name="Rabinowicz P.D."/>
        </authorList>
    </citation>
    <scope>NUCLEOTIDE SEQUENCE [LARGE SCALE GENOMIC DNA]</scope>
    <source>
        <strain evidence="7">cv. Hale</strain>
    </source>
</reference>
<evidence type="ECO:0008006" key="8">
    <source>
        <dbReference type="Google" id="ProtNLM"/>
    </source>
</evidence>
<dbReference type="PANTHER" id="PTHR36837">
    <property type="entry name" value="POLY(3-HYDROXYALKANOATE) POLYMERASE SUBUNIT PHAC"/>
    <property type="match status" value="1"/>
</dbReference>
<evidence type="ECO:0000313" key="7">
    <source>
        <dbReference type="Proteomes" id="UP000008311"/>
    </source>
</evidence>
<evidence type="ECO:0000256" key="1">
    <source>
        <dbReference type="ARBA" id="ARBA00022679"/>
    </source>
</evidence>
<evidence type="ECO:0000259" key="4">
    <source>
        <dbReference type="Pfam" id="PF07167"/>
    </source>
</evidence>
<dbReference type="InterPro" id="IPR022211">
    <property type="entry name" value="PHBC_N"/>
</dbReference>
<dbReference type="InterPro" id="IPR029058">
    <property type="entry name" value="AB_hydrolase_fold"/>
</dbReference>
<feature type="region of interest" description="Disordered" evidence="3">
    <location>
        <begin position="1"/>
        <end position="21"/>
    </location>
</feature>
<dbReference type="eggNOG" id="ENOG502SNZH">
    <property type="taxonomic scope" value="Eukaryota"/>
</dbReference>
<dbReference type="SUPFAM" id="SSF53474">
    <property type="entry name" value="alpha/beta-Hydrolases"/>
    <property type="match status" value="1"/>
</dbReference>
<dbReference type="Proteomes" id="UP000008311">
    <property type="component" value="Unassembled WGS sequence"/>
</dbReference>
<accession>B9T9C3</accession>
<dbReference type="GO" id="GO:0042619">
    <property type="term" value="P:poly-hydroxybutyrate biosynthetic process"/>
    <property type="evidence" value="ECO:0007669"/>
    <property type="project" value="InterPro"/>
</dbReference>